<keyword evidence="12" id="KW-1208">Phospholipid metabolism</keyword>
<proteinExistence type="inferred from homology"/>
<evidence type="ECO:0000256" key="9">
    <source>
        <dbReference type="ARBA" id="ARBA00022842"/>
    </source>
</evidence>
<dbReference type="InterPro" id="IPR050187">
    <property type="entry name" value="Lipid_Phosphate_FormReg"/>
</dbReference>
<keyword evidence="6" id="KW-0547">Nucleotide-binding</keyword>
<dbReference type="RefSeq" id="WP_039363342.1">
    <property type="nucleotide sequence ID" value="NZ_PGEZ01000001.1"/>
</dbReference>
<keyword evidence="10" id="KW-0443">Lipid metabolism</keyword>
<comment type="similarity">
    <text evidence="2">Belongs to the diacylglycerol/lipid kinase family.</text>
</comment>
<dbReference type="InterPro" id="IPR017438">
    <property type="entry name" value="ATP-NAD_kinase_N"/>
</dbReference>
<organism evidence="14 15">
    <name type="scientific">Mumia flava</name>
    <dbReference type="NCBI Taxonomy" id="1348852"/>
    <lineage>
        <taxon>Bacteria</taxon>
        <taxon>Bacillati</taxon>
        <taxon>Actinomycetota</taxon>
        <taxon>Actinomycetes</taxon>
        <taxon>Propionibacteriales</taxon>
        <taxon>Nocardioidaceae</taxon>
        <taxon>Mumia</taxon>
    </lineage>
</organism>
<dbReference type="Gene3D" id="3.40.50.10330">
    <property type="entry name" value="Probable inorganic polyphosphate/atp-NAD kinase, domain 1"/>
    <property type="match status" value="1"/>
</dbReference>
<keyword evidence="11" id="KW-0594">Phospholipid biosynthesis</keyword>
<dbReference type="Pfam" id="PF00781">
    <property type="entry name" value="DAGK_cat"/>
    <property type="match status" value="1"/>
</dbReference>
<dbReference type="GO" id="GO:0046872">
    <property type="term" value="F:metal ion binding"/>
    <property type="evidence" value="ECO:0007669"/>
    <property type="project" value="UniProtKB-KW"/>
</dbReference>
<dbReference type="OrthoDB" id="142078at2"/>
<dbReference type="GO" id="GO:0008654">
    <property type="term" value="P:phospholipid biosynthetic process"/>
    <property type="evidence" value="ECO:0007669"/>
    <property type="project" value="UniProtKB-KW"/>
</dbReference>
<accession>A0A0B2B6J8</accession>
<evidence type="ECO:0000313" key="14">
    <source>
        <dbReference type="EMBL" id="PJJ57691.1"/>
    </source>
</evidence>
<reference evidence="14 15" key="1">
    <citation type="submission" date="2017-11" db="EMBL/GenBank/DDBJ databases">
        <title>Genomic Encyclopedia of Archaeal and Bacterial Type Strains, Phase II (KMG-II): From Individual Species to Whole Genera.</title>
        <authorList>
            <person name="Goeker M."/>
        </authorList>
    </citation>
    <scope>NUCLEOTIDE SEQUENCE [LARGE SCALE GENOMIC DNA]</scope>
    <source>
        <strain evidence="14 15">DSM 27763</strain>
    </source>
</reference>
<evidence type="ECO:0000313" key="15">
    <source>
        <dbReference type="Proteomes" id="UP000230842"/>
    </source>
</evidence>
<keyword evidence="9" id="KW-0460">Magnesium</keyword>
<keyword evidence="8" id="KW-0067">ATP-binding</keyword>
<dbReference type="GO" id="GO:0005524">
    <property type="term" value="F:ATP binding"/>
    <property type="evidence" value="ECO:0007669"/>
    <property type="project" value="UniProtKB-KW"/>
</dbReference>
<dbReference type="GO" id="GO:0005886">
    <property type="term" value="C:plasma membrane"/>
    <property type="evidence" value="ECO:0007669"/>
    <property type="project" value="TreeGrafter"/>
</dbReference>
<dbReference type="InterPro" id="IPR005218">
    <property type="entry name" value="Diacylglycerol/lipid_kinase"/>
</dbReference>
<evidence type="ECO:0000259" key="13">
    <source>
        <dbReference type="PROSITE" id="PS50146"/>
    </source>
</evidence>
<keyword evidence="5" id="KW-0479">Metal-binding</keyword>
<gene>
    <name evidence="14" type="ORF">CLV56_1929</name>
</gene>
<dbReference type="Proteomes" id="UP000230842">
    <property type="component" value="Unassembled WGS sequence"/>
</dbReference>
<dbReference type="EMBL" id="PGEZ01000001">
    <property type="protein sequence ID" value="PJJ57691.1"/>
    <property type="molecule type" value="Genomic_DNA"/>
</dbReference>
<evidence type="ECO:0000256" key="12">
    <source>
        <dbReference type="ARBA" id="ARBA00023264"/>
    </source>
</evidence>
<evidence type="ECO:0000256" key="2">
    <source>
        <dbReference type="ARBA" id="ARBA00005983"/>
    </source>
</evidence>
<dbReference type="PROSITE" id="PS50146">
    <property type="entry name" value="DAGK"/>
    <property type="match status" value="1"/>
</dbReference>
<sequence length="302" mass="31700">MPDTPYERPRRFTALVNPISGTRHAAGDWDEVTARLRTAGAEVTTIATRSAQHAVEAAGDAARRGDVVVAVGGDGMVRDIATGVHTADGVMAIVPSGRGNDLARTLGIGTDPAELAVLLLEGSVRSIDVLEVGGVIAPGNVYVGVDSHATRLINRLRRLPALLVYRVAGVLAISTWTAPTYTVEIDGRRITTRASTVVISNSGAYGNGLRIVPPAVLDDGHLDVMIVDDVPRRAIIRFLAQAAKGTHVGRPEVRLETGTRVSVAIDREVPVCADGDEIGTVPIEVRLLPAALRVIAPPAPVV</sequence>
<dbReference type="NCBIfam" id="TIGR00147">
    <property type="entry name" value="YegS/Rv2252/BmrU family lipid kinase"/>
    <property type="match status" value="1"/>
</dbReference>
<evidence type="ECO:0000256" key="6">
    <source>
        <dbReference type="ARBA" id="ARBA00022741"/>
    </source>
</evidence>
<comment type="caution">
    <text evidence="14">The sequence shown here is derived from an EMBL/GenBank/DDBJ whole genome shotgun (WGS) entry which is preliminary data.</text>
</comment>
<dbReference type="InterPro" id="IPR045540">
    <property type="entry name" value="YegS/DAGK_C"/>
</dbReference>
<evidence type="ECO:0000256" key="3">
    <source>
        <dbReference type="ARBA" id="ARBA00022516"/>
    </source>
</evidence>
<dbReference type="InterPro" id="IPR016064">
    <property type="entry name" value="NAD/diacylglycerol_kinase_sf"/>
</dbReference>
<evidence type="ECO:0000256" key="11">
    <source>
        <dbReference type="ARBA" id="ARBA00023209"/>
    </source>
</evidence>
<dbReference type="Pfam" id="PF19279">
    <property type="entry name" value="YegS_C"/>
    <property type="match status" value="1"/>
</dbReference>
<dbReference type="GO" id="GO:0016301">
    <property type="term" value="F:kinase activity"/>
    <property type="evidence" value="ECO:0007669"/>
    <property type="project" value="UniProtKB-KW"/>
</dbReference>
<keyword evidence="7 14" id="KW-0418">Kinase</keyword>
<evidence type="ECO:0000256" key="1">
    <source>
        <dbReference type="ARBA" id="ARBA00001946"/>
    </source>
</evidence>
<keyword evidence="4" id="KW-0808">Transferase</keyword>
<evidence type="ECO:0000256" key="7">
    <source>
        <dbReference type="ARBA" id="ARBA00022777"/>
    </source>
</evidence>
<evidence type="ECO:0000256" key="5">
    <source>
        <dbReference type="ARBA" id="ARBA00022723"/>
    </source>
</evidence>
<keyword evidence="3" id="KW-0444">Lipid biosynthesis</keyword>
<comment type="cofactor">
    <cofactor evidence="1">
        <name>Mg(2+)</name>
        <dbReference type="ChEBI" id="CHEBI:18420"/>
    </cofactor>
</comment>
<feature type="domain" description="DAGKc" evidence="13">
    <location>
        <begin position="7"/>
        <end position="138"/>
    </location>
</feature>
<evidence type="ECO:0000256" key="10">
    <source>
        <dbReference type="ARBA" id="ARBA00023098"/>
    </source>
</evidence>
<dbReference type="AlphaFoldDB" id="A0A0B2B6J8"/>
<dbReference type="Gene3D" id="2.60.200.40">
    <property type="match status" value="1"/>
</dbReference>
<evidence type="ECO:0000256" key="8">
    <source>
        <dbReference type="ARBA" id="ARBA00022840"/>
    </source>
</evidence>
<dbReference type="SUPFAM" id="SSF111331">
    <property type="entry name" value="NAD kinase/diacylglycerol kinase-like"/>
    <property type="match status" value="1"/>
</dbReference>
<dbReference type="PANTHER" id="PTHR12358:SF106">
    <property type="entry name" value="LIPID KINASE YEGS"/>
    <property type="match status" value="1"/>
</dbReference>
<dbReference type="PANTHER" id="PTHR12358">
    <property type="entry name" value="SPHINGOSINE KINASE"/>
    <property type="match status" value="1"/>
</dbReference>
<name>A0A0B2B6J8_9ACTN</name>
<keyword evidence="15" id="KW-1185">Reference proteome</keyword>
<evidence type="ECO:0000256" key="4">
    <source>
        <dbReference type="ARBA" id="ARBA00022679"/>
    </source>
</evidence>
<dbReference type="InterPro" id="IPR001206">
    <property type="entry name" value="Diacylglycerol_kinase_cat_dom"/>
</dbReference>
<dbReference type="SMART" id="SM00046">
    <property type="entry name" value="DAGKc"/>
    <property type="match status" value="1"/>
</dbReference>
<protein>
    <submittedName>
        <fullName evidence="14">YegS/Rv2252/BmrU family lipid kinase</fullName>
    </submittedName>
</protein>